<dbReference type="Proteomes" id="UP000583101">
    <property type="component" value="Unassembled WGS sequence"/>
</dbReference>
<dbReference type="Pfam" id="PF21983">
    <property type="entry name" value="NikA-like"/>
    <property type="match status" value="1"/>
</dbReference>
<proteinExistence type="predicted"/>
<keyword evidence="2" id="KW-1185">Reference proteome</keyword>
<accession>A0ABR6IE38</accession>
<evidence type="ECO:0000313" key="2">
    <source>
        <dbReference type="Proteomes" id="UP000583101"/>
    </source>
</evidence>
<dbReference type="EMBL" id="JACIEG010000009">
    <property type="protein sequence ID" value="MBB3971299.1"/>
    <property type="molecule type" value="Genomic_DNA"/>
</dbReference>
<evidence type="ECO:0008006" key="3">
    <source>
        <dbReference type="Google" id="ProtNLM"/>
    </source>
</evidence>
<sequence length="146" mass="16417">MSKIRNSFFLMDNLKNKGGRPRLTAGKRSVKIVSRFTDDEYKQILALEKELGINRSQIIRTRVLHNAEMIVVNSKELIGHLDSIGAEMGRAGNNINQLARHANVIKLKGDLPPAVAEKFNSLLESYVGMQGVLEMSLRKIIRMMAK</sequence>
<name>A0ABR6IE38_9SPHI</name>
<reference evidence="1 2" key="1">
    <citation type="submission" date="2020-08" db="EMBL/GenBank/DDBJ databases">
        <title>Genomic Encyclopedia of Type Strains, Phase IV (KMG-IV): sequencing the most valuable type-strain genomes for metagenomic binning, comparative biology and taxonomic classification.</title>
        <authorList>
            <person name="Goeker M."/>
        </authorList>
    </citation>
    <scope>NUCLEOTIDE SEQUENCE [LARGE SCALE GENOMIC DNA]</scope>
    <source>
        <strain evidence="1 2">DSM 100995</strain>
    </source>
</reference>
<organism evidence="1 2">
    <name type="scientific">Mucilaginibacter phyllosphaerae</name>
    <dbReference type="NCBI Taxonomy" id="1812349"/>
    <lineage>
        <taxon>Bacteria</taxon>
        <taxon>Pseudomonadati</taxon>
        <taxon>Bacteroidota</taxon>
        <taxon>Sphingobacteriia</taxon>
        <taxon>Sphingobacteriales</taxon>
        <taxon>Sphingobacteriaceae</taxon>
        <taxon>Mucilaginibacter</taxon>
    </lineage>
</organism>
<evidence type="ECO:0000313" key="1">
    <source>
        <dbReference type="EMBL" id="MBB3971299.1"/>
    </source>
</evidence>
<gene>
    <name evidence="1" type="ORF">GGR35_003927</name>
</gene>
<dbReference type="InterPro" id="IPR053842">
    <property type="entry name" value="NikA-like"/>
</dbReference>
<comment type="caution">
    <text evidence="1">The sequence shown here is derived from an EMBL/GenBank/DDBJ whole genome shotgun (WGS) entry which is preliminary data.</text>
</comment>
<protein>
    <recommendedName>
        <fullName evidence="3">Plasmid mobilization relaxosome protein MobC</fullName>
    </recommendedName>
</protein>